<dbReference type="CDD" id="cd02004">
    <property type="entry name" value="TPP_BZL_OCoD_HPCL"/>
    <property type="match status" value="1"/>
</dbReference>
<name>A0A7I4Y6Y0_HAECO</name>
<keyword evidence="15" id="KW-1185">Reference proteome</keyword>
<dbReference type="InterPro" id="IPR012000">
    <property type="entry name" value="Thiamin_PyroP_enz_cen_dom"/>
</dbReference>
<evidence type="ECO:0000259" key="13">
    <source>
        <dbReference type="Pfam" id="PF02775"/>
    </source>
</evidence>
<evidence type="ECO:0000256" key="8">
    <source>
        <dbReference type="ARBA" id="ARBA00044454"/>
    </source>
</evidence>
<evidence type="ECO:0000256" key="3">
    <source>
        <dbReference type="ARBA" id="ARBA00022723"/>
    </source>
</evidence>
<evidence type="ECO:0000256" key="11">
    <source>
        <dbReference type="RuleBase" id="RU362132"/>
    </source>
</evidence>
<dbReference type="Gene3D" id="3.40.50.970">
    <property type="match status" value="2"/>
</dbReference>
<dbReference type="InterPro" id="IPR011766">
    <property type="entry name" value="TPP_enzyme_TPP-bd"/>
</dbReference>
<evidence type="ECO:0000256" key="5">
    <source>
        <dbReference type="ARBA" id="ARBA00023052"/>
    </source>
</evidence>
<evidence type="ECO:0000313" key="15">
    <source>
        <dbReference type="Proteomes" id="UP000025227"/>
    </source>
</evidence>
<evidence type="ECO:0000256" key="4">
    <source>
        <dbReference type="ARBA" id="ARBA00022842"/>
    </source>
</evidence>
<reference evidence="16" key="1">
    <citation type="submission" date="2020-12" db="UniProtKB">
        <authorList>
            <consortium name="WormBaseParasite"/>
        </authorList>
    </citation>
    <scope>IDENTIFICATION</scope>
    <source>
        <strain evidence="16">MHco3</strain>
    </source>
</reference>
<comment type="catalytic activity">
    <reaction evidence="10">
        <text>2-hydroxyoctadecanoyl-CoA = heptadecanal + formyl-CoA</text>
        <dbReference type="Rhea" id="RHEA:55196"/>
        <dbReference type="ChEBI" id="CHEBI:57376"/>
        <dbReference type="ChEBI" id="CHEBI:74116"/>
        <dbReference type="ChEBI" id="CHEBI:138631"/>
    </reaction>
    <physiologicalReaction direction="left-to-right" evidence="10">
        <dbReference type="Rhea" id="RHEA:55197"/>
    </physiologicalReaction>
</comment>
<dbReference type="Pfam" id="PF02776">
    <property type="entry name" value="TPP_enzyme_N"/>
    <property type="match status" value="1"/>
</dbReference>
<keyword evidence="5 11" id="KW-0786">Thiamine pyrophosphate</keyword>
<dbReference type="WBParaSite" id="HCON_00059380-00001">
    <property type="protein sequence ID" value="HCON_00059380-00001"/>
    <property type="gene ID" value="HCON_00059380"/>
</dbReference>
<feature type="domain" description="Thiamine pyrophosphate enzyme TPP-binding" evidence="13">
    <location>
        <begin position="444"/>
        <end position="595"/>
    </location>
</feature>
<dbReference type="GO" id="GO:0030976">
    <property type="term" value="F:thiamine pyrophosphate binding"/>
    <property type="evidence" value="ECO:0007669"/>
    <property type="project" value="InterPro"/>
</dbReference>
<dbReference type="InterPro" id="IPR029035">
    <property type="entry name" value="DHS-like_NAD/FAD-binding_dom"/>
</dbReference>
<comment type="catalytic activity">
    <reaction evidence="7">
        <text>a 2-hydroxy-3-methyl fatty acyl-CoA = a 2-methyl-branched fatty aldehyde + formyl-CoA</text>
        <dbReference type="Rhea" id="RHEA:25375"/>
        <dbReference type="ChEBI" id="CHEBI:49188"/>
        <dbReference type="ChEBI" id="CHEBI:57376"/>
        <dbReference type="ChEBI" id="CHEBI:58783"/>
        <dbReference type="EC" id="4.1.2.63"/>
    </reaction>
    <physiologicalReaction direction="left-to-right" evidence="7">
        <dbReference type="Rhea" id="RHEA:25376"/>
    </physiologicalReaction>
</comment>
<proteinExistence type="inferred from homology"/>
<dbReference type="Pfam" id="PF00205">
    <property type="entry name" value="TPP_enzyme_M"/>
    <property type="match status" value="1"/>
</dbReference>
<comment type="similarity">
    <text evidence="2 11">Belongs to the TPP enzyme family.</text>
</comment>
<keyword evidence="6" id="KW-0456">Lyase</keyword>
<evidence type="ECO:0000313" key="16">
    <source>
        <dbReference type="WBParaSite" id="HCON_00059380-00001"/>
    </source>
</evidence>
<dbReference type="InterPro" id="IPR012001">
    <property type="entry name" value="Thiamin_PyroP_enz_TPP-bd_dom"/>
</dbReference>
<dbReference type="AlphaFoldDB" id="A0A7I4Y6Y0"/>
<evidence type="ECO:0000256" key="6">
    <source>
        <dbReference type="ARBA" id="ARBA00023239"/>
    </source>
</evidence>
<accession>A0A7I4Y6Y0</accession>
<keyword evidence="3" id="KW-0479">Metal-binding</keyword>
<dbReference type="OrthoDB" id="16262at2759"/>
<evidence type="ECO:0000256" key="2">
    <source>
        <dbReference type="ARBA" id="ARBA00007812"/>
    </source>
</evidence>
<dbReference type="FunFam" id="3.40.50.1220:FF:000006">
    <property type="entry name" value="2-hydroxyacyl-CoA lyase 1"/>
    <property type="match status" value="1"/>
</dbReference>
<dbReference type="GO" id="GO:0005777">
    <property type="term" value="C:peroxisome"/>
    <property type="evidence" value="ECO:0007669"/>
    <property type="project" value="TreeGrafter"/>
</dbReference>
<dbReference type="GO" id="GO:0001561">
    <property type="term" value="P:fatty acid alpha-oxidation"/>
    <property type="evidence" value="ECO:0007669"/>
    <property type="project" value="TreeGrafter"/>
</dbReference>
<dbReference type="FunFam" id="3.40.50.970:FF:000050">
    <property type="entry name" value="2-hydroxyacyl-CoA lyase"/>
    <property type="match status" value="1"/>
</dbReference>
<dbReference type="CDD" id="cd07035">
    <property type="entry name" value="TPP_PYR_POX_like"/>
    <property type="match status" value="1"/>
</dbReference>
<comment type="cofactor">
    <cofactor evidence="1">
        <name>thiamine diphosphate</name>
        <dbReference type="ChEBI" id="CHEBI:58937"/>
    </cofactor>
</comment>
<dbReference type="EC" id="4.1.2.63" evidence="9"/>
<dbReference type="SUPFAM" id="SSF52518">
    <property type="entry name" value="Thiamin diphosphate-binding fold (THDP-binding)"/>
    <property type="match status" value="2"/>
</dbReference>
<dbReference type="InterPro" id="IPR029061">
    <property type="entry name" value="THDP-binding"/>
</dbReference>
<comment type="catalytic activity">
    <reaction evidence="8">
        <text>an (R)-2-hydroxy-long-chain-fatty acyl-CoA = a long-chain fatty aldehyde + formyl-CoA</text>
        <dbReference type="Rhea" id="RHEA:67444"/>
        <dbReference type="ChEBI" id="CHEBI:17176"/>
        <dbReference type="ChEBI" id="CHEBI:57376"/>
        <dbReference type="ChEBI" id="CHEBI:170012"/>
        <dbReference type="EC" id="4.1.2.63"/>
    </reaction>
    <physiologicalReaction direction="left-to-right" evidence="8">
        <dbReference type="Rhea" id="RHEA:67445"/>
    </physiologicalReaction>
</comment>
<dbReference type="GO" id="GO:0000287">
    <property type="term" value="F:magnesium ion binding"/>
    <property type="evidence" value="ECO:0007669"/>
    <property type="project" value="InterPro"/>
</dbReference>
<organism evidence="15 16">
    <name type="scientific">Haemonchus contortus</name>
    <name type="common">Barber pole worm</name>
    <dbReference type="NCBI Taxonomy" id="6289"/>
    <lineage>
        <taxon>Eukaryota</taxon>
        <taxon>Metazoa</taxon>
        <taxon>Ecdysozoa</taxon>
        <taxon>Nematoda</taxon>
        <taxon>Chromadorea</taxon>
        <taxon>Rhabditida</taxon>
        <taxon>Rhabditina</taxon>
        <taxon>Rhabditomorpha</taxon>
        <taxon>Strongyloidea</taxon>
        <taxon>Trichostrongylidae</taxon>
        <taxon>Haemonchus</taxon>
    </lineage>
</organism>
<dbReference type="InterPro" id="IPR045025">
    <property type="entry name" value="HACL1-like"/>
</dbReference>
<dbReference type="GO" id="GO:0106359">
    <property type="term" value="F:2-hydroxyacyl-CoA lyase activity"/>
    <property type="evidence" value="ECO:0007669"/>
    <property type="project" value="UniProtKB-EC"/>
</dbReference>
<evidence type="ECO:0000256" key="10">
    <source>
        <dbReference type="ARBA" id="ARBA00048738"/>
    </source>
</evidence>
<evidence type="ECO:0000256" key="9">
    <source>
        <dbReference type="ARBA" id="ARBA00044518"/>
    </source>
</evidence>
<feature type="domain" description="Thiamine pyrophosphate enzyme central" evidence="12">
    <location>
        <begin position="244"/>
        <end position="371"/>
    </location>
</feature>
<dbReference type="PANTHER" id="PTHR43710:SF2">
    <property type="entry name" value="2-HYDROXYACYL-COA LYASE 1"/>
    <property type="match status" value="1"/>
</dbReference>
<evidence type="ECO:0000259" key="14">
    <source>
        <dbReference type="Pfam" id="PF02776"/>
    </source>
</evidence>
<dbReference type="Gene3D" id="3.40.50.1220">
    <property type="entry name" value="TPP-binding domain"/>
    <property type="match status" value="1"/>
</dbReference>
<keyword evidence="4" id="KW-0460">Magnesium</keyword>
<dbReference type="Pfam" id="PF02775">
    <property type="entry name" value="TPP_enzyme_C"/>
    <property type="match status" value="1"/>
</dbReference>
<dbReference type="SUPFAM" id="SSF52467">
    <property type="entry name" value="DHS-like NAD/FAD-binding domain"/>
    <property type="match status" value="1"/>
</dbReference>
<protein>
    <recommendedName>
        <fullName evidence="9">2-hydroxyacyl-CoA lyase</fullName>
        <ecNumber evidence="9">4.1.2.63</ecNumber>
    </recommendedName>
</protein>
<evidence type="ECO:0000256" key="7">
    <source>
        <dbReference type="ARBA" id="ARBA00044451"/>
    </source>
</evidence>
<evidence type="ECO:0000259" key="12">
    <source>
        <dbReference type="Pfam" id="PF00205"/>
    </source>
</evidence>
<dbReference type="PANTHER" id="PTHR43710">
    <property type="entry name" value="2-HYDROXYACYL-COA LYASE"/>
    <property type="match status" value="1"/>
</dbReference>
<dbReference type="Proteomes" id="UP000025227">
    <property type="component" value="Unplaced"/>
</dbReference>
<evidence type="ECO:0000256" key="1">
    <source>
        <dbReference type="ARBA" id="ARBA00001964"/>
    </source>
</evidence>
<feature type="domain" description="Thiamine pyrophosphate enzyme N-terminal TPP-binding" evidence="14">
    <location>
        <begin position="53"/>
        <end position="167"/>
    </location>
</feature>
<sequence length="616" mass="67479">CRKNGTLVDGAQGGRQGPMFRIQKHVLWRFADKVTAQSIRSGQSKHFSIRRAMDGASVLAKCLKEQGVEYMFGVVGFPIIEVGVAAQAFGIKYVGCRNEQAACYAAQAMGYLTRKPAVCLVVSGPGLLHAVGGLANATVNCWPMICIGGSSDVDLEHRGAFQEWPQVESARLACKHVSRPTTLQAIPFHVEKAVKECMYGRPGAVYIDIPGNLVLSTIEESQIPKVSVVPLPPPVSHPPVQIVRNAIDLIKEAQRPLVIVGKGAAWSERGCTMVQQFLTKSGLPWLATPGGKGVCTDLHPRLVGPARSFALREADCVLLIGARLNWILHFGLAPRFNSNVKVIQVDIVPEEFHQNVQTTVPLLGDIGETLYSMLTELEDWKYSENSKWMTDLLANAQKNRDTVERMAADHSVPLNYYAAYTPIRKFLEENDVLVVNEGANTMDIGRTMMPSVLPRRRLDAGTFGTMGVGHGYSLAAALYCRDHSPKTKVLVVQGDSAFGFSAMELETIARYKLPVVCVVLNNSGIYRGMLPEDMKSVEGDPTLQYPVLSLSAECRYDELCKALGGDGYFVRSVPEIEQALAKAFRKTDGPSVINVIISTDSERKAQQHPWLTRSKV</sequence>